<dbReference type="Proteomes" id="UP000034855">
    <property type="component" value="Unassembled WGS sequence"/>
</dbReference>
<evidence type="ECO:0000259" key="2">
    <source>
        <dbReference type="Pfam" id="PF13635"/>
    </source>
</evidence>
<evidence type="ECO:0000313" key="3">
    <source>
        <dbReference type="EMBL" id="KKR34895.1"/>
    </source>
</evidence>
<dbReference type="PANTHER" id="PTHR33295">
    <property type="entry name" value="ATPASE"/>
    <property type="match status" value="1"/>
</dbReference>
<dbReference type="Gene3D" id="3.40.50.300">
    <property type="entry name" value="P-loop containing nucleotide triphosphate hydrolases"/>
    <property type="match status" value="1"/>
</dbReference>
<protein>
    <submittedName>
        <fullName evidence="3">ATPase</fullName>
    </submittedName>
</protein>
<dbReference type="InterPro" id="IPR027417">
    <property type="entry name" value="P-loop_NTPase"/>
</dbReference>
<feature type="domain" description="AAA" evidence="1">
    <location>
        <begin position="23"/>
        <end position="153"/>
    </location>
</feature>
<sequence length="399" mass="45951">MPMSSQFFPRAIYPEVKKHLSAKQITVITGMRRVGKTTLIKQLLSEITSTNKVYLDLQQINNRELFASKNFDDVLMHLKQAGLRATEKMYVALDEIQLYPEISGVMKYLYDTYDIKFIVTGSSSYYLKNLFSESLAGRKRIFELFPLNFGEYLTFRQVAWLQNNIDFAKMKFSAHEYERLRAYYAEYIEFGGFPEVTLMNGIDDKKSMLNDIISSYVNIDIKSLADFRDSGSIYNLIKMLAARVGTRLDNSKLSRLTGLSRITVANYVSLFEKTYLISLVQVHTHNVDREIVKAKKIYFADNGLVNILAEVGSGTKFENSIFNQLRQRGDVRYYALKNGQEIDFVLDRRIALETKETPTIDDETTLLALSKMAGIKEFRIIGRHAAPKYRNYIWGGDIK</sequence>
<dbReference type="EMBL" id="LBXR01000005">
    <property type="protein sequence ID" value="KKR34895.1"/>
    <property type="molecule type" value="Genomic_DNA"/>
</dbReference>
<dbReference type="Pfam" id="PF13173">
    <property type="entry name" value="AAA_14"/>
    <property type="match status" value="1"/>
</dbReference>
<dbReference type="PATRIC" id="fig|1619037.3.peg.151"/>
<name>A0A0G0SJK8_9BACT</name>
<evidence type="ECO:0000259" key="1">
    <source>
        <dbReference type="Pfam" id="PF13173"/>
    </source>
</evidence>
<dbReference type="AlphaFoldDB" id="A0A0G0SJK8"/>
<evidence type="ECO:0000313" key="4">
    <source>
        <dbReference type="Proteomes" id="UP000034855"/>
    </source>
</evidence>
<dbReference type="PANTHER" id="PTHR33295:SF18">
    <property type="entry name" value="AAA+ ATPASE DOMAIN-CONTAINING PROTEIN"/>
    <property type="match status" value="1"/>
</dbReference>
<reference evidence="3 4" key="1">
    <citation type="journal article" date="2015" name="Nature">
        <title>rRNA introns, odd ribosomes, and small enigmatic genomes across a large radiation of phyla.</title>
        <authorList>
            <person name="Brown C.T."/>
            <person name="Hug L.A."/>
            <person name="Thomas B.C."/>
            <person name="Sharon I."/>
            <person name="Castelle C.J."/>
            <person name="Singh A."/>
            <person name="Wilkins M.J."/>
            <person name="Williams K.H."/>
            <person name="Banfield J.F."/>
        </authorList>
    </citation>
    <scope>NUCLEOTIDE SEQUENCE [LARGE SCALE GENOMIC DNA]</scope>
</reference>
<feature type="domain" description="DUF4143" evidence="2">
    <location>
        <begin position="220"/>
        <end position="355"/>
    </location>
</feature>
<organism evidence="3 4">
    <name type="scientific">Candidatus Magasanikbacteria bacterium GW2011_GWA2_40_10</name>
    <dbReference type="NCBI Taxonomy" id="1619037"/>
    <lineage>
        <taxon>Bacteria</taxon>
        <taxon>Candidatus Magasanikiibacteriota</taxon>
    </lineage>
</organism>
<dbReference type="InterPro" id="IPR025420">
    <property type="entry name" value="DUF4143"/>
</dbReference>
<proteinExistence type="predicted"/>
<accession>A0A0G0SJK8</accession>
<dbReference type="SUPFAM" id="SSF52540">
    <property type="entry name" value="P-loop containing nucleoside triphosphate hydrolases"/>
    <property type="match status" value="1"/>
</dbReference>
<gene>
    <name evidence="3" type="ORF">UT67_C0005G0007</name>
</gene>
<dbReference type="InterPro" id="IPR041682">
    <property type="entry name" value="AAA_14"/>
</dbReference>
<dbReference type="Pfam" id="PF13635">
    <property type="entry name" value="DUF4143"/>
    <property type="match status" value="1"/>
</dbReference>
<comment type="caution">
    <text evidence="3">The sequence shown here is derived from an EMBL/GenBank/DDBJ whole genome shotgun (WGS) entry which is preliminary data.</text>
</comment>